<sequence length="121" mass="13422">MTDPQETARSFADAAALHEWLAANHASADELWIRIYKKASGQPSVDWNDCVRACLAWGWIDGLKRSAGDASWFQRITPRRGRSNWSARNVVIAKELMAAGAMQPAGIAQANQARKGGRWRD</sequence>
<organism evidence="1 2">
    <name type="scientific">Frigidibacter mobilis</name>
    <dbReference type="NCBI Taxonomy" id="1335048"/>
    <lineage>
        <taxon>Bacteria</taxon>
        <taxon>Pseudomonadati</taxon>
        <taxon>Pseudomonadota</taxon>
        <taxon>Alphaproteobacteria</taxon>
        <taxon>Rhodobacterales</taxon>
        <taxon>Paracoccaceae</taxon>
        <taxon>Frigidibacter</taxon>
    </lineage>
</organism>
<reference evidence="1 2" key="1">
    <citation type="submission" date="2015-09" db="EMBL/GenBank/DDBJ databases">
        <title>Complete genome sequence of Defluviimonas alba cai42t isolated from an oilfield in Xinjiang.</title>
        <authorList>
            <person name="Geng S."/>
            <person name="Pan X."/>
            <person name="Wu X."/>
        </authorList>
    </citation>
    <scope>NUCLEOTIDE SEQUENCE [LARGE SCALE GENOMIC DNA]</scope>
    <source>
        <strain evidence="2">cai42</strain>
    </source>
</reference>
<evidence type="ECO:0000313" key="1">
    <source>
        <dbReference type="EMBL" id="AMY68883.1"/>
    </source>
</evidence>
<protein>
    <recommendedName>
        <fullName evidence="3">Bacteriocin-protection, YdeI or OmpD-Associated</fullName>
    </recommendedName>
</protein>
<dbReference type="OrthoDB" id="9796999at2"/>
<dbReference type="RefSeq" id="WP_066812052.1">
    <property type="nucleotide sequence ID" value="NZ_CP012661.1"/>
</dbReference>
<proteinExistence type="predicted"/>
<dbReference type="AlphaFoldDB" id="A0A165SK93"/>
<gene>
    <name evidence="1" type="ORF">AKL17_1631</name>
</gene>
<evidence type="ECO:0000313" key="2">
    <source>
        <dbReference type="Proteomes" id="UP000076128"/>
    </source>
</evidence>
<dbReference type="EMBL" id="CP012661">
    <property type="protein sequence ID" value="AMY68883.1"/>
    <property type="molecule type" value="Genomic_DNA"/>
</dbReference>
<keyword evidence="2" id="KW-1185">Reference proteome</keyword>
<accession>A0A165SK93</accession>
<dbReference type="Proteomes" id="UP000076128">
    <property type="component" value="Chromosome"/>
</dbReference>
<dbReference type="STRING" id="1335048.AKL17_1631"/>
<evidence type="ECO:0008006" key="3">
    <source>
        <dbReference type="Google" id="ProtNLM"/>
    </source>
</evidence>
<name>A0A165SK93_9RHOB</name>
<dbReference type="KEGG" id="daa:AKL17_1631"/>